<comment type="caution">
    <text evidence="1">The sequence shown here is derived from an EMBL/GenBank/DDBJ whole genome shotgun (WGS) entry which is preliminary data.</text>
</comment>
<reference evidence="1 2" key="1">
    <citation type="submission" date="2024-05" db="EMBL/GenBank/DDBJ databases">
        <title>Genome sequencing and assembly of Indian major carp, Cirrhinus mrigala (Hamilton, 1822).</title>
        <authorList>
            <person name="Mohindra V."/>
            <person name="Chowdhury L.M."/>
            <person name="Lal K."/>
            <person name="Jena J.K."/>
        </authorList>
    </citation>
    <scope>NUCLEOTIDE SEQUENCE [LARGE SCALE GENOMIC DNA]</scope>
    <source>
        <strain evidence="1">CM1030</strain>
        <tissue evidence="1">Blood</tissue>
    </source>
</reference>
<keyword evidence="2" id="KW-1185">Reference proteome</keyword>
<dbReference type="AlphaFoldDB" id="A0ABD0RIX1"/>
<dbReference type="EMBL" id="JAMKFB020000003">
    <property type="protein sequence ID" value="KAL0197420.1"/>
    <property type="molecule type" value="Genomic_DNA"/>
</dbReference>
<evidence type="ECO:0000313" key="1">
    <source>
        <dbReference type="EMBL" id="KAL0197420.1"/>
    </source>
</evidence>
<protein>
    <submittedName>
        <fullName evidence="1">Uncharacterized protein</fullName>
    </submittedName>
</protein>
<feature type="non-terminal residue" evidence="1">
    <location>
        <position position="1"/>
    </location>
</feature>
<proteinExistence type="predicted"/>
<sequence>LGPPIIVCTRPYPEKEWADGTCRNQTWTVQETVGQDLNLQKEDVTIKKKDWVDSFYMET</sequence>
<gene>
    <name evidence="1" type="ORF">M9458_005960</name>
</gene>
<evidence type="ECO:0000313" key="2">
    <source>
        <dbReference type="Proteomes" id="UP001529510"/>
    </source>
</evidence>
<accession>A0ABD0RIX1</accession>
<feature type="non-terminal residue" evidence="1">
    <location>
        <position position="59"/>
    </location>
</feature>
<name>A0ABD0RIX1_CIRMR</name>
<organism evidence="1 2">
    <name type="scientific">Cirrhinus mrigala</name>
    <name type="common">Mrigala</name>
    <dbReference type="NCBI Taxonomy" id="683832"/>
    <lineage>
        <taxon>Eukaryota</taxon>
        <taxon>Metazoa</taxon>
        <taxon>Chordata</taxon>
        <taxon>Craniata</taxon>
        <taxon>Vertebrata</taxon>
        <taxon>Euteleostomi</taxon>
        <taxon>Actinopterygii</taxon>
        <taxon>Neopterygii</taxon>
        <taxon>Teleostei</taxon>
        <taxon>Ostariophysi</taxon>
        <taxon>Cypriniformes</taxon>
        <taxon>Cyprinidae</taxon>
        <taxon>Labeoninae</taxon>
        <taxon>Labeonini</taxon>
        <taxon>Cirrhinus</taxon>
    </lineage>
</organism>
<dbReference type="Proteomes" id="UP001529510">
    <property type="component" value="Unassembled WGS sequence"/>
</dbReference>